<feature type="domain" description="Cadherin" evidence="9">
    <location>
        <begin position="97"/>
        <end position="181"/>
    </location>
</feature>
<dbReference type="EMBL" id="JAKMXF010000122">
    <property type="protein sequence ID" value="KAI6657151.1"/>
    <property type="molecule type" value="Genomic_DNA"/>
</dbReference>
<dbReference type="Proteomes" id="UP001165289">
    <property type="component" value="Unassembled WGS sequence"/>
</dbReference>
<keyword evidence="11" id="KW-1185">Reference proteome</keyword>
<evidence type="ECO:0000259" key="9">
    <source>
        <dbReference type="PROSITE" id="PS50268"/>
    </source>
</evidence>
<dbReference type="Pfam" id="PF00028">
    <property type="entry name" value="Cadherin"/>
    <property type="match status" value="2"/>
</dbReference>
<dbReference type="PROSITE" id="PS00232">
    <property type="entry name" value="CADHERIN_1"/>
    <property type="match status" value="1"/>
</dbReference>
<dbReference type="FunFam" id="2.60.40.60:FF:000020">
    <property type="entry name" value="Dachsous cadherin-related 1b"/>
    <property type="match status" value="1"/>
</dbReference>
<dbReference type="GO" id="GO:0007156">
    <property type="term" value="P:homophilic cell adhesion via plasma membrane adhesion molecules"/>
    <property type="evidence" value="ECO:0007669"/>
    <property type="project" value="InterPro"/>
</dbReference>
<dbReference type="AlphaFoldDB" id="A0AAV7K819"/>
<dbReference type="GO" id="GO:0005886">
    <property type="term" value="C:plasma membrane"/>
    <property type="evidence" value="ECO:0007669"/>
    <property type="project" value="UniProtKB-SubCell"/>
</dbReference>
<organism evidence="10 11">
    <name type="scientific">Oopsacas minuta</name>
    <dbReference type="NCBI Taxonomy" id="111878"/>
    <lineage>
        <taxon>Eukaryota</taxon>
        <taxon>Metazoa</taxon>
        <taxon>Porifera</taxon>
        <taxon>Hexactinellida</taxon>
        <taxon>Hexasterophora</taxon>
        <taxon>Lyssacinosida</taxon>
        <taxon>Leucopsacidae</taxon>
        <taxon>Oopsacas</taxon>
    </lineage>
</organism>
<comment type="caution">
    <text evidence="10">The sequence shown here is derived from an EMBL/GenBank/DDBJ whole genome shotgun (WGS) entry which is preliminary data.</text>
</comment>
<evidence type="ECO:0000256" key="3">
    <source>
        <dbReference type="ARBA" id="ARBA00022737"/>
    </source>
</evidence>
<evidence type="ECO:0000256" key="8">
    <source>
        <dbReference type="SAM" id="MobiDB-lite"/>
    </source>
</evidence>
<dbReference type="PROSITE" id="PS50268">
    <property type="entry name" value="CADHERIN_2"/>
    <property type="match status" value="2"/>
</dbReference>
<proteinExistence type="predicted"/>
<keyword evidence="5" id="KW-1133">Transmembrane helix</keyword>
<keyword evidence="3" id="KW-0677">Repeat</keyword>
<dbReference type="Gene3D" id="2.60.40.60">
    <property type="entry name" value="Cadherins"/>
    <property type="match status" value="3"/>
</dbReference>
<evidence type="ECO:0000256" key="2">
    <source>
        <dbReference type="ARBA" id="ARBA00022692"/>
    </source>
</evidence>
<feature type="region of interest" description="Disordered" evidence="8">
    <location>
        <begin position="1"/>
        <end position="20"/>
    </location>
</feature>
<dbReference type="PRINTS" id="PR00205">
    <property type="entry name" value="CADHERIN"/>
</dbReference>
<keyword evidence="10" id="KW-0675">Receptor</keyword>
<name>A0AAV7K819_9METZ</name>
<evidence type="ECO:0000256" key="5">
    <source>
        <dbReference type="ARBA" id="ARBA00022989"/>
    </source>
</evidence>
<evidence type="ECO:0000313" key="11">
    <source>
        <dbReference type="Proteomes" id="UP001165289"/>
    </source>
</evidence>
<feature type="domain" description="Cadherin" evidence="9">
    <location>
        <begin position="182"/>
        <end position="284"/>
    </location>
</feature>
<accession>A0AAV7K819</accession>
<dbReference type="SUPFAM" id="SSF49313">
    <property type="entry name" value="Cadherin-like"/>
    <property type="match status" value="3"/>
</dbReference>
<evidence type="ECO:0000256" key="6">
    <source>
        <dbReference type="ARBA" id="ARBA00023136"/>
    </source>
</evidence>
<evidence type="ECO:0000256" key="1">
    <source>
        <dbReference type="ARBA" id="ARBA00004370"/>
    </source>
</evidence>
<keyword evidence="6" id="KW-0472">Membrane</keyword>
<dbReference type="InterPro" id="IPR002126">
    <property type="entry name" value="Cadherin-like_dom"/>
</dbReference>
<comment type="subcellular location">
    <subcellularLocation>
        <location evidence="1">Membrane</location>
    </subcellularLocation>
</comment>
<dbReference type="InterPro" id="IPR020894">
    <property type="entry name" value="Cadherin_CS"/>
</dbReference>
<gene>
    <name evidence="10" type="ORF">LOD99_15937</name>
</gene>
<reference evidence="10 11" key="1">
    <citation type="journal article" date="2023" name="BMC Biol.">
        <title>The compact genome of the sponge Oopsacas minuta (Hexactinellida) is lacking key metazoan core genes.</title>
        <authorList>
            <person name="Santini S."/>
            <person name="Schenkelaars Q."/>
            <person name="Jourda C."/>
            <person name="Duchesne M."/>
            <person name="Belahbib H."/>
            <person name="Rocher C."/>
            <person name="Selva M."/>
            <person name="Riesgo A."/>
            <person name="Vervoort M."/>
            <person name="Leys S.P."/>
            <person name="Kodjabachian L."/>
            <person name="Le Bivic A."/>
            <person name="Borchiellini C."/>
            <person name="Claverie J.M."/>
            <person name="Renard E."/>
        </authorList>
    </citation>
    <scope>NUCLEOTIDE SEQUENCE [LARGE SCALE GENOMIC DNA]</scope>
    <source>
        <strain evidence="10">SPO-2</strain>
    </source>
</reference>
<dbReference type="PANTHER" id="PTHR24026:SF126">
    <property type="entry name" value="PROTOCADHERIN FAT 4"/>
    <property type="match status" value="1"/>
</dbReference>
<keyword evidence="2" id="KW-0812">Transmembrane</keyword>
<evidence type="ECO:0000256" key="7">
    <source>
        <dbReference type="PROSITE-ProRule" id="PRU00043"/>
    </source>
</evidence>
<dbReference type="SMART" id="SM00112">
    <property type="entry name" value="CA"/>
    <property type="match status" value="2"/>
</dbReference>
<keyword evidence="4 7" id="KW-0106">Calcium</keyword>
<evidence type="ECO:0000256" key="4">
    <source>
        <dbReference type="ARBA" id="ARBA00022837"/>
    </source>
</evidence>
<sequence length="384" mass="42649">MWNRNFPGLSSAPGFENTRRLPVDEDFEDEDPIKCDNIISNTVNDQIAPLSDKSDEFLMTPESNANEEFLLEIGEWDSIHFIDLQGRERLNRDCTDAVDIDSGTNGEIKYFIDSVDADVTDTFEMADNSGILTTKELLDADSATTQYSFRIRAEDSATLVKSSFVSVFIIVLGQNEDIPEFNQSIYTTIIEEELSEKANFLKLLAMETDSNAIITYDIVDSGAKYYFNVNPTSGDLSLINPLDREEFEDFTFTVVASDSDSPPRQGFSTVKIIISDINDNPPIFLLSQYSVTISESTTGVIISITAIDSDATFANSEISYVITDSGLPFAINMVSGEISVSGEFLFVFDKIFLSSVLNHCIEYPIFVQLFCGSLSYLSTDRTVG</sequence>
<dbReference type="InterPro" id="IPR015919">
    <property type="entry name" value="Cadherin-like_sf"/>
</dbReference>
<dbReference type="GO" id="GO:0005509">
    <property type="term" value="F:calcium ion binding"/>
    <property type="evidence" value="ECO:0007669"/>
    <property type="project" value="UniProtKB-UniRule"/>
</dbReference>
<evidence type="ECO:0000313" key="10">
    <source>
        <dbReference type="EMBL" id="KAI6657151.1"/>
    </source>
</evidence>
<dbReference type="PANTHER" id="PTHR24026">
    <property type="entry name" value="FAT ATYPICAL CADHERIN-RELATED"/>
    <property type="match status" value="1"/>
</dbReference>
<dbReference type="CDD" id="cd11304">
    <property type="entry name" value="Cadherin_repeat"/>
    <property type="match status" value="3"/>
</dbReference>
<protein>
    <submittedName>
        <fullName evidence="10">Cadherin EGF LAG seven-pass G-type receptor 3-like</fullName>
    </submittedName>
</protein>